<dbReference type="SUPFAM" id="SSF51556">
    <property type="entry name" value="Metallo-dependent hydrolases"/>
    <property type="match status" value="1"/>
</dbReference>
<gene>
    <name evidence="3" type="ORF">ACFQEY_05545</name>
</gene>
<evidence type="ECO:0000259" key="2">
    <source>
        <dbReference type="Pfam" id="PF04909"/>
    </source>
</evidence>
<dbReference type="PANTHER" id="PTHR21240:SF28">
    <property type="entry name" value="ISO-OROTATE DECARBOXYLASE (EUROFUNG)"/>
    <property type="match status" value="1"/>
</dbReference>
<evidence type="ECO:0000256" key="1">
    <source>
        <dbReference type="ARBA" id="ARBA00023239"/>
    </source>
</evidence>
<dbReference type="AlphaFoldDB" id="A0ABD5UGL4"/>
<dbReference type="InterPro" id="IPR032466">
    <property type="entry name" value="Metal_Hydrolase"/>
</dbReference>
<dbReference type="RefSeq" id="WP_379765603.1">
    <property type="nucleotide sequence ID" value="NZ_JBHSXI010000005.1"/>
</dbReference>
<name>A0ABD5UGL4_9EURY</name>
<dbReference type="Pfam" id="PF04909">
    <property type="entry name" value="Amidohydro_2"/>
    <property type="match status" value="1"/>
</dbReference>
<keyword evidence="4" id="KW-1185">Reference proteome</keyword>
<evidence type="ECO:0000313" key="3">
    <source>
        <dbReference type="EMBL" id="MFC6888505.1"/>
    </source>
</evidence>
<dbReference type="Proteomes" id="UP001596333">
    <property type="component" value="Unassembled WGS sequence"/>
</dbReference>
<sequence>MARTIDSCVQQWAVDVGKMKDHVPDKWHRRLAVKSKIQDPISGTLMPSIPWYHDFWGEDASGDETTYEDAQHYRSPEAMDRALADRGVDTALLTSHEMRFLPAIPSPDYSAALASAYNEVVASDWLPVSDRFVGSVVVSTSNPEAAAAEVRKYADNPDMVTVLVYGGGELPLGHRSYDPLYEAAAEADMPLTIHVSGNPIHRQTAMGIPEQYVTHDTNLVHNHMTNMVSMLFQGVFDRYPDLDIVYAGQGVSWVLQTLWRSTRYYRNLEDTVPVHLEREPIEYLETNCYVTTYPLGVLPDETAVSLFDMVGFDRILYGSGYPYWNADTVEDLPELDDEQREQVLAKNASRVYGL</sequence>
<dbReference type="PANTHER" id="PTHR21240">
    <property type="entry name" value="2-AMINO-3-CARBOXYLMUCONATE-6-SEMIALDEHYDE DECARBOXYLASE"/>
    <property type="match status" value="1"/>
</dbReference>
<dbReference type="InterPro" id="IPR006680">
    <property type="entry name" value="Amidohydro-rel"/>
</dbReference>
<feature type="domain" description="Amidohydrolase-related" evidence="2">
    <location>
        <begin position="102"/>
        <end position="354"/>
    </location>
</feature>
<dbReference type="GO" id="GO:0016829">
    <property type="term" value="F:lyase activity"/>
    <property type="evidence" value="ECO:0007669"/>
    <property type="project" value="UniProtKB-KW"/>
</dbReference>
<evidence type="ECO:0000313" key="4">
    <source>
        <dbReference type="Proteomes" id="UP001596333"/>
    </source>
</evidence>
<accession>A0ABD5UGL4</accession>
<dbReference type="InterPro" id="IPR032465">
    <property type="entry name" value="ACMSD"/>
</dbReference>
<keyword evidence="1" id="KW-0456">Lyase</keyword>
<comment type="caution">
    <text evidence="3">The sequence shown here is derived from an EMBL/GenBank/DDBJ whole genome shotgun (WGS) entry which is preliminary data.</text>
</comment>
<dbReference type="EMBL" id="JBHSXI010000005">
    <property type="protein sequence ID" value="MFC6888505.1"/>
    <property type="molecule type" value="Genomic_DNA"/>
</dbReference>
<organism evidence="3 4">
    <name type="scientific">Halorubrum trueperi</name>
    <dbReference type="NCBI Taxonomy" id="2004704"/>
    <lineage>
        <taxon>Archaea</taxon>
        <taxon>Methanobacteriati</taxon>
        <taxon>Methanobacteriota</taxon>
        <taxon>Stenosarchaea group</taxon>
        <taxon>Halobacteria</taxon>
        <taxon>Halobacteriales</taxon>
        <taxon>Haloferacaceae</taxon>
        <taxon>Halorubrum</taxon>
    </lineage>
</organism>
<dbReference type="Gene3D" id="3.20.20.140">
    <property type="entry name" value="Metal-dependent hydrolases"/>
    <property type="match status" value="1"/>
</dbReference>
<protein>
    <submittedName>
        <fullName evidence="3">Amidohydrolase family protein</fullName>
    </submittedName>
</protein>
<proteinExistence type="predicted"/>
<reference evidence="3 4" key="1">
    <citation type="journal article" date="2019" name="Int. J. Syst. Evol. Microbiol.">
        <title>The Global Catalogue of Microorganisms (GCM) 10K type strain sequencing project: providing services to taxonomists for standard genome sequencing and annotation.</title>
        <authorList>
            <consortium name="The Broad Institute Genomics Platform"/>
            <consortium name="The Broad Institute Genome Sequencing Center for Infectious Disease"/>
            <person name="Wu L."/>
            <person name="Ma J."/>
        </authorList>
    </citation>
    <scope>NUCLEOTIDE SEQUENCE [LARGE SCALE GENOMIC DNA]</scope>
    <source>
        <strain evidence="3 4">Y73</strain>
    </source>
</reference>